<organism evidence="2 3">
    <name type="scientific">Trichoglossum hirsutum</name>
    <dbReference type="NCBI Taxonomy" id="265104"/>
    <lineage>
        <taxon>Eukaryota</taxon>
        <taxon>Fungi</taxon>
        <taxon>Dikarya</taxon>
        <taxon>Ascomycota</taxon>
        <taxon>Pezizomycotina</taxon>
        <taxon>Geoglossomycetes</taxon>
        <taxon>Geoglossales</taxon>
        <taxon>Geoglossaceae</taxon>
        <taxon>Trichoglossum</taxon>
    </lineage>
</organism>
<accession>A0A9P8L8I1</accession>
<evidence type="ECO:0000313" key="3">
    <source>
        <dbReference type="Proteomes" id="UP000750711"/>
    </source>
</evidence>
<sequence>MEVDFSEKYPRLVQDAKLWLEGMLDVSIVMIVGFQESPTYQPPLCELTDQDIGDLYQRYQDTSHLRQQSNIAFDVRGEFGPVSYEGLTWAGEIDAFIELWIRDPVTGLTIQNGNRINLLPPAEPPQLEFRLSNFTDDVPPDKDVPTSFAWDGFQEEMRMSIKETAYSRYIIAMENYVKERRKKATDESSSSRTSEQRGTSSSSSTRGRTPTQGDTPGPRRTSRPRARRAR</sequence>
<dbReference type="EMBL" id="JAGHQM010001172">
    <property type="protein sequence ID" value="KAH0556240.1"/>
    <property type="molecule type" value="Genomic_DNA"/>
</dbReference>
<evidence type="ECO:0000313" key="2">
    <source>
        <dbReference type="EMBL" id="KAH0556240.1"/>
    </source>
</evidence>
<dbReference type="Proteomes" id="UP000750711">
    <property type="component" value="Unassembled WGS sequence"/>
</dbReference>
<proteinExistence type="predicted"/>
<keyword evidence="3" id="KW-1185">Reference proteome</keyword>
<evidence type="ECO:0000256" key="1">
    <source>
        <dbReference type="SAM" id="MobiDB-lite"/>
    </source>
</evidence>
<comment type="caution">
    <text evidence="2">The sequence shown here is derived from an EMBL/GenBank/DDBJ whole genome shotgun (WGS) entry which is preliminary data.</text>
</comment>
<feature type="compositionally biased region" description="Low complexity" evidence="1">
    <location>
        <begin position="187"/>
        <end position="209"/>
    </location>
</feature>
<feature type="region of interest" description="Disordered" evidence="1">
    <location>
        <begin position="181"/>
        <end position="230"/>
    </location>
</feature>
<name>A0A9P8L8I1_9PEZI</name>
<protein>
    <submittedName>
        <fullName evidence="2">Uncharacterized protein</fullName>
    </submittedName>
</protein>
<dbReference type="AlphaFoldDB" id="A0A9P8L8I1"/>
<gene>
    <name evidence="2" type="ORF">GP486_005836</name>
</gene>
<feature type="compositionally biased region" description="Basic residues" evidence="1">
    <location>
        <begin position="220"/>
        <end position="230"/>
    </location>
</feature>
<reference evidence="2" key="1">
    <citation type="submission" date="2021-03" db="EMBL/GenBank/DDBJ databases">
        <title>Comparative genomics and phylogenomic investigation of the class Geoglossomycetes provide insights into ecological specialization and systematics.</title>
        <authorList>
            <person name="Melie T."/>
            <person name="Pirro S."/>
            <person name="Miller A.N."/>
            <person name="Quandt A."/>
        </authorList>
    </citation>
    <scope>NUCLEOTIDE SEQUENCE</scope>
    <source>
        <strain evidence="2">CAQ_001_2017</strain>
    </source>
</reference>